<feature type="transmembrane region" description="Helical" evidence="6">
    <location>
        <begin position="302"/>
        <end position="322"/>
    </location>
</feature>
<dbReference type="AlphaFoldDB" id="C9KQ35"/>
<feature type="transmembrane region" description="Helical" evidence="6">
    <location>
        <begin position="73"/>
        <end position="91"/>
    </location>
</feature>
<feature type="transmembrane region" description="Helical" evidence="6">
    <location>
        <begin position="5"/>
        <end position="24"/>
    </location>
</feature>
<evidence type="ECO:0000256" key="2">
    <source>
        <dbReference type="ARBA" id="ARBA00022448"/>
    </source>
</evidence>
<organism evidence="8 9">
    <name type="scientific">Mitsuokella multacida DSM 20544</name>
    <dbReference type="NCBI Taxonomy" id="500635"/>
    <lineage>
        <taxon>Bacteria</taxon>
        <taxon>Bacillati</taxon>
        <taxon>Bacillota</taxon>
        <taxon>Negativicutes</taxon>
        <taxon>Selenomonadales</taxon>
        <taxon>Selenomonadaceae</taxon>
        <taxon>Mitsuokella</taxon>
    </lineage>
</organism>
<feature type="transmembrane region" description="Helical" evidence="6">
    <location>
        <begin position="343"/>
        <end position="361"/>
    </location>
</feature>
<dbReference type="Pfam" id="PF07690">
    <property type="entry name" value="MFS_1"/>
    <property type="match status" value="1"/>
</dbReference>
<evidence type="ECO:0000259" key="7">
    <source>
        <dbReference type="PROSITE" id="PS50850"/>
    </source>
</evidence>
<dbReference type="HOGENOM" id="CLU_001265_59_7_9"/>
<dbReference type="GO" id="GO:0005886">
    <property type="term" value="C:plasma membrane"/>
    <property type="evidence" value="ECO:0007669"/>
    <property type="project" value="UniProtKB-SubCell"/>
</dbReference>
<feature type="transmembrane region" description="Helical" evidence="6">
    <location>
        <begin position="248"/>
        <end position="268"/>
    </location>
</feature>
<dbReference type="SUPFAM" id="SSF103473">
    <property type="entry name" value="MFS general substrate transporter"/>
    <property type="match status" value="1"/>
</dbReference>
<evidence type="ECO:0000256" key="3">
    <source>
        <dbReference type="ARBA" id="ARBA00022692"/>
    </source>
</evidence>
<keyword evidence="4 6" id="KW-1133">Transmembrane helix</keyword>
<comment type="subcellular location">
    <subcellularLocation>
        <location evidence="1">Cell membrane</location>
        <topology evidence="1">Multi-pass membrane protein</topology>
    </subcellularLocation>
</comment>
<evidence type="ECO:0000256" key="6">
    <source>
        <dbReference type="SAM" id="Phobius"/>
    </source>
</evidence>
<dbReference type="GeneID" id="93482246"/>
<dbReference type="InterPro" id="IPR020846">
    <property type="entry name" value="MFS_dom"/>
</dbReference>
<dbReference type="InterPro" id="IPR011701">
    <property type="entry name" value="MFS"/>
</dbReference>
<evidence type="ECO:0000256" key="4">
    <source>
        <dbReference type="ARBA" id="ARBA00022989"/>
    </source>
</evidence>
<reference evidence="8" key="1">
    <citation type="submission" date="2009-09" db="EMBL/GenBank/DDBJ databases">
        <authorList>
            <person name="Weinstock G."/>
            <person name="Sodergren E."/>
            <person name="Clifton S."/>
            <person name="Fulton L."/>
            <person name="Fulton B."/>
            <person name="Courtney L."/>
            <person name="Fronick C."/>
            <person name="Harrison M."/>
            <person name="Strong C."/>
            <person name="Farmer C."/>
            <person name="Delahaunty K."/>
            <person name="Markovic C."/>
            <person name="Hall O."/>
            <person name="Minx P."/>
            <person name="Tomlinson C."/>
            <person name="Mitreva M."/>
            <person name="Nelson J."/>
            <person name="Hou S."/>
            <person name="Wollam A."/>
            <person name="Pepin K.H."/>
            <person name="Johnson M."/>
            <person name="Bhonagiri V."/>
            <person name="Nash W.E."/>
            <person name="Warren W."/>
            <person name="Chinwalla A."/>
            <person name="Mardis E.R."/>
            <person name="Wilson R.K."/>
        </authorList>
    </citation>
    <scope>NUCLEOTIDE SEQUENCE [LARGE SCALE GENOMIC DNA]</scope>
    <source>
        <strain evidence="8">DSM 20544</strain>
    </source>
</reference>
<dbReference type="InterPro" id="IPR036259">
    <property type="entry name" value="MFS_trans_sf"/>
</dbReference>
<feature type="transmembrane region" description="Helical" evidence="6">
    <location>
        <begin position="44"/>
        <end position="64"/>
    </location>
</feature>
<comment type="caution">
    <text evidence="8">The sequence shown here is derived from an EMBL/GenBank/DDBJ whole genome shotgun (WGS) entry which is preliminary data.</text>
</comment>
<keyword evidence="2" id="KW-0813">Transport</keyword>
<feature type="transmembrane region" description="Helical" evidence="6">
    <location>
        <begin position="131"/>
        <end position="149"/>
    </location>
</feature>
<keyword evidence="3 6" id="KW-0812">Transmembrane</keyword>
<dbReference type="PATRIC" id="fig|500635.8.peg.1971"/>
<feature type="domain" description="Major facilitator superfamily (MFS) profile" evidence="7">
    <location>
        <begin position="6"/>
        <end position="393"/>
    </location>
</feature>
<feature type="transmembrane region" description="Helical" evidence="6">
    <location>
        <begin position="161"/>
        <end position="183"/>
    </location>
</feature>
<dbReference type="STRING" id="500635.MITSMUL_05343"/>
<protein>
    <submittedName>
        <fullName evidence="8">Transporter, major facilitator family protein</fullName>
    </submittedName>
</protein>
<dbReference type="Gene3D" id="1.20.1250.20">
    <property type="entry name" value="MFS general substrate transporter like domains"/>
    <property type="match status" value="2"/>
</dbReference>
<feature type="transmembrane region" description="Helical" evidence="6">
    <location>
        <begin position="97"/>
        <end position="119"/>
    </location>
</feature>
<keyword evidence="9" id="KW-1185">Reference proteome</keyword>
<dbReference type="PANTHER" id="PTHR11360:SF317">
    <property type="entry name" value="MAJOR FACILITATOR SUPERFAMILY (MFS) PROFILE DOMAIN-CONTAINING PROTEIN-RELATED"/>
    <property type="match status" value="1"/>
</dbReference>
<evidence type="ECO:0000313" key="9">
    <source>
        <dbReference type="Proteomes" id="UP000003671"/>
    </source>
</evidence>
<proteinExistence type="predicted"/>
<name>C9KQ35_9FIRM</name>
<evidence type="ECO:0000313" key="8">
    <source>
        <dbReference type="EMBL" id="EEX68340.1"/>
    </source>
</evidence>
<evidence type="ECO:0000256" key="1">
    <source>
        <dbReference type="ARBA" id="ARBA00004651"/>
    </source>
</evidence>
<dbReference type="EMBL" id="ABWK02000020">
    <property type="protein sequence ID" value="EEX68340.1"/>
    <property type="molecule type" value="Genomic_DNA"/>
</dbReference>
<accession>C9KQ35</accession>
<dbReference type="RefSeq" id="WP_005842538.1">
    <property type="nucleotide sequence ID" value="NZ_GG697142.2"/>
</dbReference>
<dbReference type="PROSITE" id="PS50850">
    <property type="entry name" value="MFS"/>
    <property type="match status" value="1"/>
</dbReference>
<sequence length="404" mass="43413">MRNRWLIALAAIGIHISIGSVYAWSVLTRPIMAEMDITLSETTGVFSTAILFLGITTCFLGNFVEKIGPKKSGLLSTLFFGLAMFGTYLAISWHNLPLIYLCYGALGGVGIGIGYMAPVSTLIRYFPHNRGLATGLAIMGFGFATLFAGPTMQQVTASFGIAENFLIMGTLYVAVMLAASLYLKPPVDGEARVHAKMQVETGPTAADALKTWQFASLWWVFFVNIACGIALFALAAPMAQDVIGMDAGSAAAMVGLIGLFNGGGRFIWSTVSDYIGRGRMYALFFLMEMVAFWQLGNTRDIFLFQAMIFLITSCSGGGFSVMPAYLTDLFGTRLLGAVHGRMLTAWAAAGIVGPMLVSWLRAQTGGYTVPLLFFAGCFVLNFIIALVLQRFGIARAAARFHAAA</sequence>
<dbReference type="Proteomes" id="UP000003671">
    <property type="component" value="Unassembled WGS sequence"/>
</dbReference>
<feature type="transmembrane region" description="Helical" evidence="6">
    <location>
        <begin position="217"/>
        <end position="236"/>
    </location>
</feature>
<gene>
    <name evidence="8" type="ORF">MITSMUL_05343</name>
</gene>
<evidence type="ECO:0000256" key="5">
    <source>
        <dbReference type="ARBA" id="ARBA00023136"/>
    </source>
</evidence>
<dbReference type="GO" id="GO:0022857">
    <property type="term" value="F:transmembrane transporter activity"/>
    <property type="evidence" value="ECO:0007669"/>
    <property type="project" value="InterPro"/>
</dbReference>
<dbReference type="PANTHER" id="PTHR11360">
    <property type="entry name" value="MONOCARBOXYLATE TRANSPORTER"/>
    <property type="match status" value="1"/>
</dbReference>
<dbReference type="InterPro" id="IPR050327">
    <property type="entry name" value="Proton-linked_MCT"/>
</dbReference>
<feature type="transmembrane region" description="Helical" evidence="6">
    <location>
        <begin position="367"/>
        <end position="388"/>
    </location>
</feature>
<dbReference type="eggNOG" id="COG2223">
    <property type="taxonomic scope" value="Bacteria"/>
</dbReference>
<keyword evidence="5 6" id="KW-0472">Membrane</keyword>
<dbReference type="CDD" id="cd17353">
    <property type="entry name" value="MFS_OFA_like"/>
    <property type="match status" value="1"/>
</dbReference>